<proteinExistence type="predicted"/>
<protein>
    <submittedName>
        <fullName evidence="1">Uncharacterized protein</fullName>
    </submittedName>
</protein>
<dbReference type="EMBL" id="LR796418">
    <property type="protein sequence ID" value="CAB4142839.1"/>
    <property type="molecule type" value="Genomic_DNA"/>
</dbReference>
<dbReference type="EMBL" id="LR796737">
    <property type="protein sequence ID" value="CAB4162400.1"/>
    <property type="molecule type" value="Genomic_DNA"/>
</dbReference>
<gene>
    <name evidence="1" type="ORF">UFOVP436_40</name>
    <name evidence="2" type="ORF">UFOVP784_40</name>
</gene>
<accession>A0A6J5MGK4</accession>
<evidence type="ECO:0000313" key="2">
    <source>
        <dbReference type="EMBL" id="CAB4162400.1"/>
    </source>
</evidence>
<organism evidence="1">
    <name type="scientific">uncultured Caudovirales phage</name>
    <dbReference type="NCBI Taxonomy" id="2100421"/>
    <lineage>
        <taxon>Viruses</taxon>
        <taxon>Duplodnaviria</taxon>
        <taxon>Heunggongvirae</taxon>
        <taxon>Uroviricota</taxon>
        <taxon>Caudoviricetes</taxon>
        <taxon>Peduoviridae</taxon>
        <taxon>Maltschvirus</taxon>
        <taxon>Maltschvirus maltsch</taxon>
    </lineage>
</organism>
<name>A0A6J5MGK4_9CAUD</name>
<reference evidence="1" key="1">
    <citation type="submission" date="2020-04" db="EMBL/GenBank/DDBJ databases">
        <authorList>
            <person name="Chiriac C."/>
            <person name="Salcher M."/>
            <person name="Ghai R."/>
            <person name="Kavagutti S V."/>
        </authorList>
    </citation>
    <scope>NUCLEOTIDE SEQUENCE</scope>
</reference>
<evidence type="ECO:0000313" key="1">
    <source>
        <dbReference type="EMBL" id="CAB4142839.1"/>
    </source>
</evidence>
<sequence>MSEIDIKQVISKLDELAVDISVLNLEHGFTSEFNISRAASTMRNIAGKLDNIQKQIEEQQ</sequence>